<organism evidence="2">
    <name type="scientific">viral metagenome</name>
    <dbReference type="NCBI Taxonomy" id="1070528"/>
    <lineage>
        <taxon>unclassified sequences</taxon>
        <taxon>metagenomes</taxon>
        <taxon>organismal metagenomes</taxon>
    </lineage>
</organism>
<dbReference type="AlphaFoldDB" id="A0A6C0FD63"/>
<protein>
    <submittedName>
        <fullName evidence="2">Uncharacterized protein</fullName>
    </submittedName>
</protein>
<feature type="compositionally biased region" description="Basic residues" evidence="1">
    <location>
        <begin position="135"/>
        <end position="159"/>
    </location>
</feature>
<feature type="region of interest" description="Disordered" evidence="1">
    <location>
        <begin position="130"/>
        <end position="159"/>
    </location>
</feature>
<evidence type="ECO:0000313" key="2">
    <source>
        <dbReference type="EMBL" id="QHT38563.1"/>
    </source>
</evidence>
<reference evidence="2" key="1">
    <citation type="journal article" date="2020" name="Nature">
        <title>Giant virus diversity and host interactions through global metagenomics.</title>
        <authorList>
            <person name="Schulz F."/>
            <person name="Roux S."/>
            <person name="Paez-Espino D."/>
            <person name="Jungbluth S."/>
            <person name="Walsh D.A."/>
            <person name="Denef V.J."/>
            <person name="McMahon K.D."/>
            <person name="Konstantinidis K.T."/>
            <person name="Eloe-Fadrosh E.A."/>
            <person name="Kyrpides N.C."/>
            <person name="Woyke T."/>
        </authorList>
    </citation>
    <scope>NUCLEOTIDE SEQUENCE</scope>
    <source>
        <strain evidence="2">GVMAG-S-ERX556106-38</strain>
    </source>
</reference>
<accession>A0A6C0FD63</accession>
<proteinExistence type="predicted"/>
<evidence type="ECO:0000256" key="1">
    <source>
        <dbReference type="SAM" id="MobiDB-lite"/>
    </source>
</evidence>
<name>A0A6C0FD63_9ZZZZ</name>
<sequence length="159" mass="18719">MNEEEQAYKDHLKRMGKQIANDINDEIKKINLVAHSYPNFAGEINTEEYERRYHVFYTALTQAEISNEQLEGSIKGIKQILYDLRRDIYTFEQREDIHYEIGLAKLLSRTGKISPEQVAPKHLQGLPNIGSIGGKKIKRKTRKTKRQKIHKKTRRTRRK</sequence>
<dbReference type="EMBL" id="MN738832">
    <property type="protein sequence ID" value="QHT38563.1"/>
    <property type="molecule type" value="Genomic_DNA"/>
</dbReference>